<feature type="region of interest" description="Disordered" evidence="10">
    <location>
        <begin position="1977"/>
        <end position="2025"/>
    </location>
</feature>
<accession>A0ABM1SD19</accession>
<comment type="similarity">
    <text evidence="2 9">Belongs to the Mediator complex subunit 13 family.</text>
</comment>
<feature type="compositionally biased region" description="Polar residues" evidence="10">
    <location>
        <begin position="562"/>
        <end position="576"/>
    </location>
</feature>
<feature type="domain" description="Mediator complex subunit Med13 N-terminal" evidence="12">
    <location>
        <begin position="12"/>
        <end position="236"/>
    </location>
</feature>
<evidence type="ECO:0000256" key="6">
    <source>
        <dbReference type="ARBA" id="ARBA00023159"/>
    </source>
</evidence>
<comment type="subcellular location">
    <subcellularLocation>
        <location evidence="1 9">Nucleus</location>
    </subcellularLocation>
</comment>
<dbReference type="InterPro" id="IPR021643">
    <property type="entry name" value="Mediator_Med13_N"/>
</dbReference>
<proteinExistence type="inferred from homology"/>
<feature type="compositionally biased region" description="Polar residues" evidence="10">
    <location>
        <begin position="899"/>
        <end position="914"/>
    </location>
</feature>
<dbReference type="InterPro" id="IPR041285">
    <property type="entry name" value="MID_MedPIWI"/>
</dbReference>
<dbReference type="Pfam" id="PF18296">
    <property type="entry name" value="MID_MedPIWI"/>
    <property type="match status" value="1"/>
</dbReference>
<keyword evidence="8 9" id="KW-0539">Nucleus</keyword>
<keyword evidence="7 9" id="KW-0804">Transcription</keyword>
<gene>
    <name evidence="15" type="primary">LOC106459339</name>
</gene>
<keyword evidence="14" id="KW-1185">Reference proteome</keyword>
<name>A0ABM1SD19_LIMPO</name>
<feature type="region of interest" description="Disordered" evidence="10">
    <location>
        <begin position="1548"/>
        <end position="1600"/>
    </location>
</feature>
<dbReference type="Proteomes" id="UP000694941">
    <property type="component" value="Unplaced"/>
</dbReference>
<keyword evidence="5 9" id="KW-0805">Transcription regulation</keyword>
<feature type="domain" description="MID" evidence="13">
    <location>
        <begin position="1428"/>
        <end position="1691"/>
    </location>
</feature>
<feature type="compositionally biased region" description="Polar residues" evidence="10">
    <location>
        <begin position="455"/>
        <end position="464"/>
    </location>
</feature>
<evidence type="ECO:0000256" key="4">
    <source>
        <dbReference type="ARBA" id="ARBA00022491"/>
    </source>
</evidence>
<reference evidence="15" key="1">
    <citation type="submission" date="2025-08" db="UniProtKB">
        <authorList>
            <consortium name="RefSeq"/>
        </authorList>
    </citation>
    <scope>IDENTIFICATION</scope>
    <source>
        <tissue evidence="15">Muscle</tissue>
    </source>
</reference>
<evidence type="ECO:0000256" key="2">
    <source>
        <dbReference type="ARBA" id="ARBA00009354"/>
    </source>
</evidence>
<evidence type="ECO:0000256" key="1">
    <source>
        <dbReference type="ARBA" id="ARBA00004123"/>
    </source>
</evidence>
<feature type="compositionally biased region" description="Polar residues" evidence="10">
    <location>
        <begin position="591"/>
        <end position="600"/>
    </location>
</feature>
<evidence type="ECO:0000259" key="13">
    <source>
        <dbReference type="Pfam" id="PF18296"/>
    </source>
</evidence>
<feature type="compositionally biased region" description="Polar residues" evidence="10">
    <location>
        <begin position="741"/>
        <end position="754"/>
    </location>
</feature>
<feature type="compositionally biased region" description="Polar residues" evidence="10">
    <location>
        <begin position="642"/>
        <end position="668"/>
    </location>
</feature>
<organism evidence="14 15">
    <name type="scientific">Limulus polyphemus</name>
    <name type="common">Atlantic horseshoe crab</name>
    <dbReference type="NCBI Taxonomy" id="6850"/>
    <lineage>
        <taxon>Eukaryota</taxon>
        <taxon>Metazoa</taxon>
        <taxon>Ecdysozoa</taxon>
        <taxon>Arthropoda</taxon>
        <taxon>Chelicerata</taxon>
        <taxon>Merostomata</taxon>
        <taxon>Xiphosura</taxon>
        <taxon>Limulidae</taxon>
        <taxon>Limulus</taxon>
    </lineage>
</organism>
<evidence type="ECO:0000256" key="3">
    <source>
        <dbReference type="ARBA" id="ARBA00019618"/>
    </source>
</evidence>
<feature type="region of interest" description="Disordered" evidence="10">
    <location>
        <begin position="441"/>
        <end position="493"/>
    </location>
</feature>
<evidence type="ECO:0000313" key="14">
    <source>
        <dbReference type="Proteomes" id="UP000694941"/>
    </source>
</evidence>
<dbReference type="PANTHER" id="PTHR48249:SF3">
    <property type="entry name" value="MEDIATOR OF RNA POLYMERASE II TRANSCRIPTION SUBUNIT 13"/>
    <property type="match status" value="1"/>
</dbReference>
<dbReference type="PANTHER" id="PTHR48249">
    <property type="entry name" value="MEDIATOR OF RNA POLYMERASE II TRANSCRIPTION SUBUNIT 13"/>
    <property type="match status" value="1"/>
</dbReference>
<evidence type="ECO:0000259" key="11">
    <source>
        <dbReference type="Pfam" id="PF06333"/>
    </source>
</evidence>
<feature type="region of interest" description="Disordered" evidence="10">
    <location>
        <begin position="883"/>
        <end position="914"/>
    </location>
</feature>
<protein>
    <recommendedName>
        <fullName evidence="3 9">Mediator of RNA polymerase II transcription subunit 13</fullName>
    </recommendedName>
</protein>
<evidence type="ECO:0000256" key="5">
    <source>
        <dbReference type="ARBA" id="ARBA00023015"/>
    </source>
</evidence>
<feature type="region of interest" description="Disordered" evidence="10">
    <location>
        <begin position="734"/>
        <end position="779"/>
    </location>
</feature>
<evidence type="ECO:0000259" key="12">
    <source>
        <dbReference type="Pfam" id="PF11597"/>
    </source>
</evidence>
<evidence type="ECO:0000256" key="10">
    <source>
        <dbReference type="SAM" id="MobiDB-lite"/>
    </source>
</evidence>
<dbReference type="GeneID" id="106459339"/>
<feature type="compositionally biased region" description="Low complexity" evidence="10">
    <location>
        <begin position="837"/>
        <end position="852"/>
    </location>
</feature>
<feature type="domain" description="Mediator complex subunit Med13 C-terminal" evidence="11">
    <location>
        <begin position="1729"/>
        <end position="2147"/>
    </location>
</feature>
<dbReference type="InterPro" id="IPR009401">
    <property type="entry name" value="Med13_C"/>
</dbReference>
<comment type="subunit">
    <text evidence="9">Component of the Mediator complex.</text>
</comment>
<evidence type="ECO:0000256" key="8">
    <source>
        <dbReference type="ARBA" id="ARBA00023242"/>
    </source>
</evidence>
<sequence length="2158" mass="237791">MTHPSFVTNGASLEDCHTNFFALADLCGIKWRRLCADSILCVDPLDDPVLSSYSKCLAAGILCVWRRVASRPGPDSHRPADTNQLSYNKELWIFWYGEEPDLSGLVSGLTEGDQGSLENGLSYESRTLLFKAFHNLIERCLLSRGFTRLGKWFLQPLEPGDQAGQSIHFSFSFKFFIHGESTVCTAVDVRQHPAVYRLTRNHLFHAQSSHSGLAVILSPYGMAGSLTGQSYKETDSGTQRLLGEWRQFYPLANKDESSKDCSGEDDSLPCAVEVIVGGVKMRYPSSYVLIADIEEATLSRTSVPVNHVSASNIPSFHSAVQPSLKSGFHGGVLTPPTSPRDPSAMIGNYSTTKHTSLSTTLITGCQPRFSVSFNSHIPTTFSMRSGVWQDSTTFHRVGFVPPPTESTGVEDVIGQWNFSDPCEHVDCSCYRCKNKGKSGVSNKSGLGNNSLGNLPSQGVPTSDGENVGKTTLTSTSTANASRKGDKCDKERSQARAFRGTFPFHKRNQPLEGLDAVDLDSCFSSRFLDISSGSPGTMTSGSNSNIMFNYRSGVVAPSTPCTLPHLNTTHTQPSSVDSAHPGTPTPSLLEGPNSQDPTMPTLSPHPPHIKEEYESQDQVIHTHSPAVSTVTVNTSSMRDKPPTDQQVTSPYHTSLSVGDASKTSEGSPATTVVNHWSAVDDPVVGSQPKLSAQGLKRPVLPFKTELVELEEEVQTKLLYDFCSIQSVTWDLPANKRRKRTGSDSCCKQENLNNPISPYPFLGPGPGPKQSEETESLPAKPKDPYEFNVEFEEYKVNPASSGSTFRVKMDIVCKEEEKPKEQVVPAPTSEATVLDQPKSNSVSELSSVTSPLTPRTQGSSFTKVEHLQLTGRDLENIFDSCSSDDSNGDLLTPGAPKMINSDDQQSGKSSKNNTYNTGGILGAAELATMFPTPPSLEHLATPSPSGPMGGGDITTMDGTDSLFLRDRTDIYPNYGSPGFEPVRDWSYVYKRPTQYRFVSSSRYAPLNNLPSSVQPIVTFSSDCIYKPGWPHPPSFSSLVTSSPVDRPSSRYHNSSLPLSEGEHLFTFESDQRSVPMNYELQSPASNASSYLNKHLNSIDNSTVSSVPEAHSLLVNLVLSDSMFNLFKDHNFSSCTLCVCNMNIKGADTGIYLLDSMLPFSTDEPQYKCTCGFSAVVNRHLSYHSGLFYEDEVEVTGVPYEPIHHHRKGLKTLLEPSVRREVNQVNGAMHLTKTLDTKEITALNRIPHHVLDMIRDQCQTIQSAYSWLNKAVQLRSASNPIAFWNHLELMDQCHICFLALDSACQLMDNINNNKLDERLKSSCLHKWPSLSGKLPASDQDVLRLLRMIQPLLQEAVQKKIMQGLFEVAYTVSGPLTWRQFHRLAGRGTEDQCEPQPIPTLLVGSDKDCLALSPYTLKFWDKLLLEPYSLPKDVAYIVVAPDNEFILSRVRNFFRELSSIYELCKLGRHSPITKVLRDGIMRVGKSAAKKLADEPVDEWFNMIGDSQVASKLKLYAQACRHHLAPFLAAQSLDCSLLANPVHNYSPSCKPSVLGASPLPPGTPESQDKERASTPKPQENDSQQDGYSSASGNSGLHSQDPLEREDEQHPPALVIYIIEPFTYGSIDNDLYRLASVGLLRCYTHMLKFLPEHIKNNIHLQMVRLDSLLCLGKSEAKSHNQDELKALAFSVFSQCPRLLFNQPGIKSLTGFGPAASKELFVKTKDEKNSGPYRLYSPPFILAPMKDKQTELGEMFGDRQEKSNILFCTYCLVEDQRWLVASCTNDKGELLETCSINVEIPNRTRRKKASSRGMGLHKLLNFLLGVMSSTVQPWRLVVGRLGRLGHGELKDWAALLSRRSLLQYSRHLWELCRQCAVLGPADTPCILSACLVSLEPDSALRIMPGEFTPDDHFSSSCHSCDLSTPEDASCTHILVFPTSATAQSTQAAFHQEHIEPLGTTFGDDDIFQALNDDDINVGPDINDLFRWTESPTQSPVGSPRRDSASQLGSPSGVGGRHSPFPHGGVTRSSGSLGVDAQEEPLQLLQQPLALGYYVSTAQTGPLPSWFWSPCPHLKDSCPVFLKSALLIHSPAVQQSSEDLLHSNPHIRNCHPLDSNLTTDVLRYVLEGYNALSWLSLDPVTHDRRSCLPVHIQILMQLCHVMEAVV</sequence>
<dbReference type="RefSeq" id="XP_022241524.1">
    <property type="nucleotide sequence ID" value="XM_022385816.1"/>
</dbReference>
<evidence type="ECO:0000256" key="9">
    <source>
        <dbReference type="RuleBase" id="RU364134"/>
    </source>
</evidence>
<feature type="region of interest" description="Disordered" evidence="10">
    <location>
        <begin position="562"/>
        <end position="608"/>
    </location>
</feature>
<dbReference type="Pfam" id="PF06333">
    <property type="entry name" value="Med13_C"/>
    <property type="match status" value="1"/>
</dbReference>
<feature type="region of interest" description="Disordered" evidence="10">
    <location>
        <begin position="817"/>
        <end position="861"/>
    </location>
</feature>
<feature type="compositionally biased region" description="Low complexity" evidence="10">
    <location>
        <begin position="441"/>
        <end position="454"/>
    </location>
</feature>
<feature type="compositionally biased region" description="Polar residues" evidence="10">
    <location>
        <begin position="1570"/>
        <end position="1592"/>
    </location>
</feature>
<evidence type="ECO:0000313" key="15">
    <source>
        <dbReference type="RefSeq" id="XP_022241524.1"/>
    </source>
</evidence>
<keyword evidence="4 9" id="KW-0678">Repressor</keyword>
<feature type="compositionally biased region" description="Pro residues" evidence="10">
    <location>
        <begin position="755"/>
        <end position="765"/>
    </location>
</feature>
<feature type="compositionally biased region" description="Basic and acidic residues" evidence="10">
    <location>
        <begin position="482"/>
        <end position="493"/>
    </location>
</feature>
<keyword evidence="6 9" id="KW-0010">Activator</keyword>
<feature type="region of interest" description="Disordered" evidence="10">
    <location>
        <begin position="630"/>
        <end position="668"/>
    </location>
</feature>
<dbReference type="Pfam" id="PF11597">
    <property type="entry name" value="Med13_N"/>
    <property type="match status" value="1"/>
</dbReference>
<dbReference type="InterPro" id="IPR051139">
    <property type="entry name" value="Mediator_complx_sub13"/>
</dbReference>
<comment type="function">
    <text evidence="9">Component of the Mediator complex, a coactivator involved in regulated transcription of nearly all RNA polymerase II-dependent genes. Mediator functions as a bridge to convey information from gene-specific regulatory proteins to the basal RNA polymerase II transcription machinery. Mediator is recruited to promoters by direct interactions with regulatory proteins and serves as a scaffold for the assembly of a functional preinitiation complex with RNA polymerase II and the general transcription factors.</text>
</comment>
<evidence type="ECO:0000256" key="7">
    <source>
        <dbReference type="ARBA" id="ARBA00023163"/>
    </source>
</evidence>